<proteinExistence type="predicted"/>
<accession>A0AAW5BQA9</accession>
<dbReference type="InterPro" id="IPR023210">
    <property type="entry name" value="NADP_OxRdtase_dom"/>
</dbReference>
<evidence type="ECO:0000259" key="2">
    <source>
        <dbReference type="Pfam" id="PF00248"/>
    </source>
</evidence>
<gene>
    <name evidence="3" type="ORF">L0N08_02170</name>
</gene>
<dbReference type="GO" id="GO:0016491">
    <property type="term" value="F:oxidoreductase activity"/>
    <property type="evidence" value="ECO:0007669"/>
    <property type="project" value="UniProtKB-KW"/>
</dbReference>
<dbReference type="RefSeq" id="WP_238053391.1">
    <property type="nucleotide sequence ID" value="NZ_JAKNGE010000002.1"/>
</dbReference>
<name>A0AAW5BQA9_9FIRM</name>
<reference evidence="3" key="1">
    <citation type="submission" date="2022-01" db="EMBL/GenBank/DDBJ databases">
        <title>Collection of gut derived symbiotic bacterial strains cultured from healthy donors.</title>
        <authorList>
            <person name="Lin H."/>
            <person name="Kohout C."/>
            <person name="Waligurski E."/>
            <person name="Pamer E.G."/>
        </authorList>
    </citation>
    <scope>NUCLEOTIDE SEQUENCE</scope>
    <source>
        <strain evidence="3">DFI.6.55</strain>
    </source>
</reference>
<feature type="domain" description="NADP-dependent oxidoreductase" evidence="2">
    <location>
        <begin position="44"/>
        <end position="340"/>
    </location>
</feature>
<dbReference type="Pfam" id="PF00248">
    <property type="entry name" value="Aldo_ket_red"/>
    <property type="match status" value="1"/>
</dbReference>
<sequence>MEDERGGCGRSGDCVHIEGCGQMNDNPRYSTRFSCADGSPVSTIALGTMYFGSRINMTKSEELLHTYTSLGGNQIDTARSYASWLDGRDGTSEQAIGRWLKEYGQRETLFIGTKGGLMPRGYNRDRGCLSCSHLEEELHKSLDALGTGYVDVFWLHRDERERPVEEIVDTCDALVRQGLVRYMGASNWSTERIQAANAYAGAAGKHGFSMSQIQFGLGVCTPKAWGDGSVVCMDSLSYEWYRTADIPLYAYSAQAQGFFSLYLEQGEDALNEDTRRKYLTEENIARARRLREASLRTGIGVSTLVIQYVLTREFETFLVLGCSKVARIREAFASMDVKIPDILDVKE</sequence>
<dbReference type="AlphaFoldDB" id="A0AAW5BQA9"/>
<evidence type="ECO:0000256" key="1">
    <source>
        <dbReference type="ARBA" id="ARBA00023002"/>
    </source>
</evidence>
<dbReference type="InterPro" id="IPR050523">
    <property type="entry name" value="AKR_Detox_Biosynth"/>
</dbReference>
<evidence type="ECO:0000313" key="4">
    <source>
        <dbReference type="Proteomes" id="UP001299608"/>
    </source>
</evidence>
<dbReference type="GO" id="GO:0005829">
    <property type="term" value="C:cytosol"/>
    <property type="evidence" value="ECO:0007669"/>
    <property type="project" value="TreeGrafter"/>
</dbReference>
<evidence type="ECO:0000313" key="3">
    <source>
        <dbReference type="EMBL" id="MCG4744212.1"/>
    </source>
</evidence>
<protein>
    <submittedName>
        <fullName evidence="3">Aldo/keto reductase</fullName>
    </submittedName>
</protein>
<dbReference type="EMBL" id="JAKNGE010000002">
    <property type="protein sequence ID" value="MCG4744212.1"/>
    <property type="molecule type" value="Genomic_DNA"/>
</dbReference>
<dbReference type="InterPro" id="IPR036812">
    <property type="entry name" value="NAD(P)_OxRdtase_dom_sf"/>
</dbReference>
<dbReference type="CDD" id="cd19082">
    <property type="entry name" value="AKR_AKR10A1_2"/>
    <property type="match status" value="1"/>
</dbReference>
<organism evidence="3 4">
    <name type="scientific">Enterocloster aldenensis</name>
    <dbReference type="NCBI Taxonomy" id="358742"/>
    <lineage>
        <taxon>Bacteria</taxon>
        <taxon>Bacillati</taxon>
        <taxon>Bacillota</taxon>
        <taxon>Clostridia</taxon>
        <taxon>Lachnospirales</taxon>
        <taxon>Lachnospiraceae</taxon>
        <taxon>Enterocloster</taxon>
    </lineage>
</organism>
<keyword evidence="1" id="KW-0560">Oxidoreductase</keyword>
<dbReference type="Gene3D" id="3.20.20.100">
    <property type="entry name" value="NADP-dependent oxidoreductase domain"/>
    <property type="match status" value="1"/>
</dbReference>
<comment type="caution">
    <text evidence="3">The sequence shown here is derived from an EMBL/GenBank/DDBJ whole genome shotgun (WGS) entry which is preliminary data.</text>
</comment>
<dbReference type="SUPFAM" id="SSF51430">
    <property type="entry name" value="NAD(P)-linked oxidoreductase"/>
    <property type="match status" value="1"/>
</dbReference>
<dbReference type="Proteomes" id="UP001299608">
    <property type="component" value="Unassembled WGS sequence"/>
</dbReference>
<dbReference type="PANTHER" id="PTHR43364:SF4">
    <property type="entry name" value="NAD(P)-LINKED OXIDOREDUCTASE SUPERFAMILY PROTEIN"/>
    <property type="match status" value="1"/>
</dbReference>
<dbReference type="PANTHER" id="PTHR43364">
    <property type="entry name" value="NADH-SPECIFIC METHYLGLYOXAL REDUCTASE-RELATED"/>
    <property type="match status" value="1"/>
</dbReference>